<dbReference type="RefSeq" id="XP_029219236.1">
    <property type="nucleotide sequence ID" value="XM_029364528.1"/>
</dbReference>
<feature type="transmembrane region" description="Helical" evidence="2">
    <location>
        <begin position="487"/>
        <end position="505"/>
    </location>
</feature>
<evidence type="ECO:0000313" key="5">
    <source>
        <dbReference type="Proteomes" id="UP000224006"/>
    </source>
</evidence>
<keyword evidence="2" id="KW-0812">Transmembrane</keyword>
<keyword evidence="5" id="KW-1185">Reference proteome</keyword>
<dbReference type="STRING" id="94643.A0A2A9MI10"/>
<keyword evidence="2" id="KW-1133">Transmembrane helix</keyword>
<comment type="caution">
    <text evidence="4">The sequence shown here is derived from an EMBL/GenBank/DDBJ whole genome shotgun (WGS) entry which is preliminary data.</text>
</comment>
<dbReference type="EMBL" id="NWUJ01000005">
    <property type="protein sequence ID" value="PFH35227.1"/>
    <property type="molecule type" value="Genomic_DNA"/>
</dbReference>
<feature type="signal peptide" evidence="3">
    <location>
        <begin position="1"/>
        <end position="20"/>
    </location>
</feature>
<dbReference type="Proteomes" id="UP000224006">
    <property type="component" value="Chromosome V"/>
</dbReference>
<feature type="region of interest" description="Disordered" evidence="1">
    <location>
        <begin position="62"/>
        <end position="131"/>
    </location>
</feature>
<sequence length="506" mass="53445">MALSVFLLSYLCLLGTGVSARKTGGGSLAFLHDGQQVLSDLDDSREVGVGSQIEGGTQGIAFTQLRQGGSESNDEEEGDGLRDDYENADEGGWEGGSGGAGEGDESEMSGDNDGEASHQAESENEEGLSERPAPAFHAAMPVSQMLAVKLAADSPRVGYVDGQEACSALGCPRVTAGAGPRNPITGCAKGVKCGGCQGRLDAESRCQAWKTPSRPDVILATGWHFTKHTISRSGAFEIDLNWDTDRDLDFSKCMPDLRQVTKSFKELQETGNVKPFTFHRMVNVQLAVHRLPSEGMEDEAPKKMSFSIQFTDPHTSALVAPGGSAQRKPMCSGTDVTIPITTLGRKTAMYGVGWLSIPKDQMFPITTRNFVVRMQCSGVQACNLNRIGVCARITCPATAAVAEQQMASVQNAMSKPVGEGPVEDGATAAPQAVGGAVPRVFQAATGRFGSHGPPQSPLVLARAPYPGVLRPGYPFFIMGHAAVHAPSVFWLALIGFLSSIVSLLVL</sequence>
<evidence type="ECO:0000256" key="3">
    <source>
        <dbReference type="SAM" id="SignalP"/>
    </source>
</evidence>
<feature type="compositionally biased region" description="Acidic residues" evidence="1">
    <location>
        <begin position="102"/>
        <end position="114"/>
    </location>
</feature>
<evidence type="ECO:0000256" key="1">
    <source>
        <dbReference type="SAM" id="MobiDB-lite"/>
    </source>
</evidence>
<evidence type="ECO:0000313" key="4">
    <source>
        <dbReference type="EMBL" id="PFH35227.1"/>
    </source>
</evidence>
<dbReference type="VEuPathDB" id="ToxoDB:BESB_061140"/>
<feature type="chain" id="PRO_5012676495" description="Transmembrane protein" evidence="3">
    <location>
        <begin position="21"/>
        <end position="506"/>
    </location>
</feature>
<gene>
    <name evidence="4" type="ORF">BESB_061140</name>
</gene>
<evidence type="ECO:0008006" key="6">
    <source>
        <dbReference type="Google" id="ProtNLM"/>
    </source>
</evidence>
<name>A0A2A9MI10_BESBE</name>
<keyword evidence="2" id="KW-0472">Membrane</keyword>
<keyword evidence="3" id="KW-0732">Signal</keyword>
<proteinExistence type="predicted"/>
<dbReference type="OrthoDB" id="346982at2759"/>
<evidence type="ECO:0000256" key="2">
    <source>
        <dbReference type="SAM" id="Phobius"/>
    </source>
</evidence>
<dbReference type="GeneID" id="40311042"/>
<dbReference type="KEGG" id="bbes:BESB_061140"/>
<protein>
    <recommendedName>
        <fullName evidence="6">Transmembrane protein</fullName>
    </recommendedName>
</protein>
<dbReference type="AlphaFoldDB" id="A0A2A9MI10"/>
<accession>A0A2A9MI10</accession>
<reference evidence="4 5" key="1">
    <citation type="submission" date="2017-09" db="EMBL/GenBank/DDBJ databases">
        <title>Genome sequencing of Besnoitia besnoiti strain Bb-Ger1.</title>
        <authorList>
            <person name="Schares G."/>
            <person name="Venepally P."/>
            <person name="Lorenzi H.A."/>
        </authorList>
    </citation>
    <scope>NUCLEOTIDE SEQUENCE [LARGE SCALE GENOMIC DNA]</scope>
    <source>
        <strain evidence="4 5">Bb-Ger1</strain>
    </source>
</reference>
<organism evidence="4 5">
    <name type="scientific">Besnoitia besnoiti</name>
    <name type="common">Apicomplexan protozoan</name>
    <dbReference type="NCBI Taxonomy" id="94643"/>
    <lineage>
        <taxon>Eukaryota</taxon>
        <taxon>Sar</taxon>
        <taxon>Alveolata</taxon>
        <taxon>Apicomplexa</taxon>
        <taxon>Conoidasida</taxon>
        <taxon>Coccidia</taxon>
        <taxon>Eucoccidiorida</taxon>
        <taxon>Eimeriorina</taxon>
        <taxon>Sarcocystidae</taxon>
        <taxon>Besnoitia</taxon>
    </lineage>
</organism>